<evidence type="ECO:0000313" key="2">
    <source>
        <dbReference type="EMBL" id="KAF2660092.1"/>
    </source>
</evidence>
<dbReference type="AlphaFoldDB" id="A0A6A6TK25"/>
<feature type="chain" id="PRO_5025647163" evidence="1">
    <location>
        <begin position="21"/>
        <end position="408"/>
    </location>
</feature>
<dbReference type="Gene3D" id="3.40.50.1820">
    <property type="entry name" value="alpha/beta hydrolase"/>
    <property type="match status" value="1"/>
</dbReference>
<sequence length="408" mass="44227">MFFLIPVLFIIIPISLLAKAYDTTISSGSGPWRLTISHFGLVDSGRVDPYTTPAFSNTSDVKADRKLMVSLFLPVSPDDAGCTKFCKVPYMPPATAAAANKQFLGDENANVFDKVEYNTCCATNSVLHPENMNIIILEPAVGTSRLLYGGIAQEIASHGYNVFLLDHPGDASIVEFEPTPGTSAASETIYQSIKLDPFTALKAWDTTSSNALKTRQDDIEFLLKTLTNNTSLPAAILPGFKVATAFDPSRGVGIAGHGKIGGAVATILGLENPELFRYAVNMAGSPPHVAFNDTAAHLVFFGVKPGFQRQDDFAWPDTWKHMQGRITEWDLQNADIFDYTDVPKIVDMAGVAQGKVKGLGKVDRIRAFGATAQFVRAYMSMVDRPLDSGMDLTGLVRFFVPDILPYGA</sequence>
<dbReference type="EMBL" id="MU004302">
    <property type="protein sequence ID" value="KAF2660092.1"/>
    <property type="molecule type" value="Genomic_DNA"/>
</dbReference>
<proteinExistence type="predicted"/>
<name>A0A6A6TK25_9PLEO</name>
<evidence type="ECO:0000313" key="3">
    <source>
        <dbReference type="Proteomes" id="UP000799324"/>
    </source>
</evidence>
<evidence type="ECO:0000256" key="1">
    <source>
        <dbReference type="SAM" id="SignalP"/>
    </source>
</evidence>
<keyword evidence="3" id="KW-1185">Reference proteome</keyword>
<organism evidence="2 3">
    <name type="scientific">Lophiostoma macrostomum CBS 122681</name>
    <dbReference type="NCBI Taxonomy" id="1314788"/>
    <lineage>
        <taxon>Eukaryota</taxon>
        <taxon>Fungi</taxon>
        <taxon>Dikarya</taxon>
        <taxon>Ascomycota</taxon>
        <taxon>Pezizomycotina</taxon>
        <taxon>Dothideomycetes</taxon>
        <taxon>Pleosporomycetidae</taxon>
        <taxon>Pleosporales</taxon>
        <taxon>Lophiostomataceae</taxon>
        <taxon>Lophiostoma</taxon>
    </lineage>
</organism>
<dbReference type="Pfam" id="PF03403">
    <property type="entry name" value="PAF-AH_p_II"/>
    <property type="match status" value="1"/>
</dbReference>
<protein>
    <submittedName>
        <fullName evidence="2">Uncharacterized protein</fullName>
    </submittedName>
</protein>
<feature type="signal peptide" evidence="1">
    <location>
        <begin position="1"/>
        <end position="20"/>
    </location>
</feature>
<accession>A0A6A6TK25</accession>
<dbReference type="InterPro" id="IPR029058">
    <property type="entry name" value="AB_hydrolase_fold"/>
</dbReference>
<dbReference type="OrthoDB" id="2363873at2759"/>
<dbReference type="Proteomes" id="UP000799324">
    <property type="component" value="Unassembled WGS sequence"/>
</dbReference>
<dbReference type="SUPFAM" id="SSF53474">
    <property type="entry name" value="alpha/beta-Hydrolases"/>
    <property type="match status" value="1"/>
</dbReference>
<gene>
    <name evidence="2" type="ORF">K491DRAFT_712120</name>
</gene>
<keyword evidence="1" id="KW-0732">Signal</keyword>
<reference evidence="2" key="1">
    <citation type="journal article" date="2020" name="Stud. Mycol.">
        <title>101 Dothideomycetes genomes: a test case for predicting lifestyles and emergence of pathogens.</title>
        <authorList>
            <person name="Haridas S."/>
            <person name="Albert R."/>
            <person name="Binder M."/>
            <person name="Bloem J."/>
            <person name="Labutti K."/>
            <person name="Salamov A."/>
            <person name="Andreopoulos B."/>
            <person name="Baker S."/>
            <person name="Barry K."/>
            <person name="Bills G."/>
            <person name="Bluhm B."/>
            <person name="Cannon C."/>
            <person name="Castanera R."/>
            <person name="Culley D."/>
            <person name="Daum C."/>
            <person name="Ezra D."/>
            <person name="Gonzalez J."/>
            <person name="Henrissat B."/>
            <person name="Kuo A."/>
            <person name="Liang C."/>
            <person name="Lipzen A."/>
            <person name="Lutzoni F."/>
            <person name="Magnuson J."/>
            <person name="Mondo S."/>
            <person name="Nolan M."/>
            <person name="Ohm R."/>
            <person name="Pangilinan J."/>
            <person name="Park H.-J."/>
            <person name="Ramirez L."/>
            <person name="Alfaro M."/>
            <person name="Sun H."/>
            <person name="Tritt A."/>
            <person name="Yoshinaga Y."/>
            <person name="Zwiers L.-H."/>
            <person name="Turgeon B."/>
            <person name="Goodwin S."/>
            <person name="Spatafora J."/>
            <person name="Crous P."/>
            <person name="Grigoriev I."/>
        </authorList>
    </citation>
    <scope>NUCLEOTIDE SEQUENCE</scope>
    <source>
        <strain evidence="2">CBS 122681</strain>
    </source>
</reference>